<name>A0AAW5BU88_9FIRM</name>
<organism evidence="1 4">
    <name type="scientific">Enterocloster aldenensis</name>
    <dbReference type="NCBI Taxonomy" id="358742"/>
    <lineage>
        <taxon>Bacteria</taxon>
        <taxon>Bacillati</taxon>
        <taxon>Bacillota</taxon>
        <taxon>Clostridia</taxon>
        <taxon>Lachnospirales</taxon>
        <taxon>Lachnospiraceae</taxon>
        <taxon>Enterocloster</taxon>
    </lineage>
</organism>
<reference evidence="2 3" key="1">
    <citation type="journal article" date="2020" name="Cell Host Microbe">
        <title>Functional and Genomic Variation between Human-Derived Isolates of Lachnospiraceae Reveals Inter- and Intra-Species Diversity.</title>
        <authorList>
            <person name="Sorbara M.T."/>
            <person name="Littmann E.R."/>
            <person name="Fontana E."/>
            <person name="Moody T.U."/>
            <person name="Kohout C.E."/>
            <person name="Gjonbalaj M."/>
            <person name="Eaton V."/>
            <person name="Seok R."/>
            <person name="Leiner I.M."/>
            <person name="Pamer E.G."/>
        </authorList>
    </citation>
    <scope>NUCLEOTIDE SEQUENCE [LARGE SCALE GENOMIC DNA]</scope>
    <source>
        <strain evidence="2 3">MSK.1.17</strain>
    </source>
</reference>
<dbReference type="Proteomes" id="UP001299608">
    <property type="component" value="Unassembled WGS sequence"/>
</dbReference>
<evidence type="ECO:0000313" key="2">
    <source>
        <dbReference type="EMBL" id="NSJ47676.1"/>
    </source>
</evidence>
<protein>
    <submittedName>
        <fullName evidence="1">Uncharacterized protein</fullName>
    </submittedName>
</protein>
<evidence type="ECO:0000313" key="4">
    <source>
        <dbReference type="Proteomes" id="UP001299608"/>
    </source>
</evidence>
<dbReference type="EMBL" id="JAAITT010000003">
    <property type="protein sequence ID" value="NSJ47676.1"/>
    <property type="molecule type" value="Genomic_DNA"/>
</dbReference>
<comment type="caution">
    <text evidence="1">The sequence shown here is derived from an EMBL/GenBank/DDBJ whole genome shotgun (WGS) entry which is preliminary data.</text>
</comment>
<keyword evidence="3" id="KW-1185">Reference proteome</keyword>
<evidence type="ECO:0000313" key="3">
    <source>
        <dbReference type="Proteomes" id="UP000669239"/>
    </source>
</evidence>
<dbReference type="Proteomes" id="UP000669239">
    <property type="component" value="Unassembled WGS sequence"/>
</dbReference>
<dbReference type="AlphaFoldDB" id="A0AAW5BU88"/>
<reference evidence="2" key="2">
    <citation type="submission" date="2020-02" db="EMBL/GenBank/DDBJ databases">
        <authorList>
            <person name="Littmann E."/>
            <person name="Sorbara M."/>
        </authorList>
    </citation>
    <scope>NUCLEOTIDE SEQUENCE</scope>
    <source>
        <strain evidence="2">MSK.1.17</strain>
    </source>
</reference>
<dbReference type="EMBL" id="JAKNGE010000009">
    <property type="protein sequence ID" value="MCG4745547.1"/>
    <property type="molecule type" value="Genomic_DNA"/>
</dbReference>
<evidence type="ECO:0000313" key="1">
    <source>
        <dbReference type="EMBL" id="MCG4745547.1"/>
    </source>
</evidence>
<reference evidence="1" key="3">
    <citation type="submission" date="2022-01" db="EMBL/GenBank/DDBJ databases">
        <title>Collection of gut derived symbiotic bacterial strains cultured from healthy donors.</title>
        <authorList>
            <person name="Lin H."/>
            <person name="Kohout C."/>
            <person name="Waligurski E."/>
            <person name="Pamer E.G."/>
        </authorList>
    </citation>
    <scope>NUCLEOTIDE SEQUENCE</scope>
    <source>
        <strain evidence="1">DFI.6.55</strain>
    </source>
</reference>
<sequence length="638" mass="73986">MDEIQLIHELSGRLRPGGHKPDSRHIRYLIYKDSFLDSVYPDTPAYYIYSGNLDSSDRPDGNGIRLLIVEDESLDYVVAEECQGIWEGGVIREGIRECWFDTFWPHLHWIHETVWYRFYLCNILYAEDNPGKRAFSGSVRYEGAFNRCGCMEDPHGCVTIHFHIDYIRKLLREEGSMVLKGEFKDGKLLEGSYKGPFWGFSSLMDKNAVYTGTFKDNVIEGMGVLHYNLGGGYTVQDRMECTYHGHMVSGKKQDDNSSEEIHDTDYGTILTIEGCRYAENMLTGFRKAYVVNENASVVGFEPWLDACRAAEFRKMEDGEREHIIPDDIQDIWGIGALAINVNGRSYLYKNYGLDKLDGNFRYQQGRFILNGTFMVLDETEHSLYLEQWRGGYCVGASARCSGTVNAESKEAHSLFLSFLDSQKEYWQTSALSLPADNGTSWGPSWVLHSLIGLIAFLIKEKAAPGQLNRKKYRQIQRELDYAVNHIKGIHKEIQLFRHHSREWDSQARDTGNFMGGKKGEIYLEYMEQASFHDFIHFMLDEYRECDDIFRSLTRQFLRERDFFENCIHISVDDLERSWEDYHEDYGHFSAFHDLHRNDLMKHRDSLTSELKQVEASFERMLAGISDKLVRMQTFYSCG</sequence>
<proteinExistence type="predicted"/>
<gene>
    <name evidence="2" type="ORF">G5B36_03045</name>
    <name evidence="1" type="ORF">L0N08_09020</name>
</gene>
<accession>A0AAW5BU88</accession>
<dbReference type="RefSeq" id="WP_117556466.1">
    <property type="nucleotide sequence ID" value="NZ_JAAITT010000003.1"/>
</dbReference>